<proteinExistence type="predicted"/>
<accession>A0A811S0B9</accession>
<keyword evidence="3" id="KW-1185">Reference proteome</keyword>
<evidence type="ECO:0000256" key="1">
    <source>
        <dbReference type="SAM" id="MobiDB-lite"/>
    </source>
</evidence>
<dbReference type="EMBL" id="CAJGYO010000017">
    <property type="protein sequence ID" value="CAD6334760.1"/>
    <property type="molecule type" value="Genomic_DNA"/>
</dbReference>
<feature type="region of interest" description="Disordered" evidence="1">
    <location>
        <begin position="40"/>
        <end position="108"/>
    </location>
</feature>
<protein>
    <submittedName>
        <fullName evidence="2">Uncharacterized protein</fullName>
    </submittedName>
</protein>
<organism evidence="2 3">
    <name type="scientific">Miscanthus lutarioriparius</name>
    <dbReference type="NCBI Taxonomy" id="422564"/>
    <lineage>
        <taxon>Eukaryota</taxon>
        <taxon>Viridiplantae</taxon>
        <taxon>Streptophyta</taxon>
        <taxon>Embryophyta</taxon>
        <taxon>Tracheophyta</taxon>
        <taxon>Spermatophyta</taxon>
        <taxon>Magnoliopsida</taxon>
        <taxon>Liliopsida</taxon>
        <taxon>Poales</taxon>
        <taxon>Poaceae</taxon>
        <taxon>PACMAD clade</taxon>
        <taxon>Panicoideae</taxon>
        <taxon>Andropogonodae</taxon>
        <taxon>Andropogoneae</taxon>
        <taxon>Saccharinae</taxon>
        <taxon>Miscanthus</taxon>
    </lineage>
</organism>
<sequence>MASGAGGASVRRVTPNLPIADSTAAVSNLPLVVCSTPALASVSASAPPPHGALGSRFHGPHPLLPPLAPPWTNAEGGARAEYGDEEGDARADDGEEERGVGVARCPAPGLLPSAAAAARRTAAVEP</sequence>
<dbReference type="AlphaFoldDB" id="A0A811S0B9"/>
<reference evidence="2" key="1">
    <citation type="submission" date="2020-10" db="EMBL/GenBank/DDBJ databases">
        <authorList>
            <person name="Han B."/>
            <person name="Lu T."/>
            <person name="Zhao Q."/>
            <person name="Huang X."/>
            <person name="Zhao Y."/>
        </authorList>
    </citation>
    <scope>NUCLEOTIDE SEQUENCE</scope>
</reference>
<comment type="caution">
    <text evidence="2">The sequence shown here is derived from an EMBL/GenBank/DDBJ whole genome shotgun (WGS) entry which is preliminary data.</text>
</comment>
<gene>
    <name evidence="2" type="ORF">NCGR_LOCUS58858</name>
</gene>
<name>A0A811S0B9_9POAL</name>
<evidence type="ECO:0000313" key="2">
    <source>
        <dbReference type="EMBL" id="CAD6334760.1"/>
    </source>
</evidence>
<dbReference type="Proteomes" id="UP000604825">
    <property type="component" value="Unassembled WGS sequence"/>
</dbReference>
<evidence type="ECO:0000313" key="3">
    <source>
        <dbReference type="Proteomes" id="UP000604825"/>
    </source>
</evidence>